<feature type="non-terminal residue" evidence="2">
    <location>
        <position position="1"/>
    </location>
</feature>
<feature type="compositionally biased region" description="Basic residues" evidence="1">
    <location>
        <begin position="32"/>
        <end position="54"/>
    </location>
</feature>
<feature type="region of interest" description="Disordered" evidence="1">
    <location>
        <begin position="31"/>
        <end position="200"/>
    </location>
</feature>
<dbReference type="AlphaFoldDB" id="A0A6J4I1W7"/>
<feature type="compositionally biased region" description="Basic residues" evidence="1">
    <location>
        <begin position="145"/>
        <end position="155"/>
    </location>
</feature>
<gene>
    <name evidence="2" type="ORF">AVDCRST_MAG26-1281</name>
</gene>
<sequence>RPHARRPVRACRGAPTRVDVHHQILALDGRRGRWQHGYRPRLRRSARPQHRRRDHGPGQVRPTAGWSVDQRRHRRGVARLVGAEPAVPHASVRAHPSPAPIDRDGGRHRVPLRRRQPTRGARPRPSGGRRSRRAHRRWPHDGARLPRRRPHRRPPRRTDTDPARPRRPPVGGVGRHRGALRRRSRLVTERRRTRDLHASI</sequence>
<feature type="non-terminal residue" evidence="2">
    <location>
        <position position="200"/>
    </location>
</feature>
<proteinExistence type="predicted"/>
<evidence type="ECO:0000256" key="1">
    <source>
        <dbReference type="SAM" id="MobiDB-lite"/>
    </source>
</evidence>
<feature type="compositionally biased region" description="Basic and acidic residues" evidence="1">
    <location>
        <begin position="186"/>
        <end position="200"/>
    </location>
</feature>
<reference evidence="2" key="1">
    <citation type="submission" date="2020-02" db="EMBL/GenBank/DDBJ databases">
        <authorList>
            <person name="Meier V. D."/>
        </authorList>
    </citation>
    <scope>NUCLEOTIDE SEQUENCE</scope>
    <source>
        <strain evidence="2">AVDCRST_MAG26</strain>
    </source>
</reference>
<protein>
    <submittedName>
        <fullName evidence="2">Dihydrofolate reductase homolog</fullName>
    </submittedName>
</protein>
<feature type="compositionally biased region" description="Basic residues" evidence="1">
    <location>
        <begin position="174"/>
        <end position="185"/>
    </location>
</feature>
<feature type="compositionally biased region" description="Basic residues" evidence="1">
    <location>
        <begin position="108"/>
        <end position="117"/>
    </location>
</feature>
<accession>A0A6J4I1W7</accession>
<organism evidence="2">
    <name type="scientific">uncultured Chloroflexia bacterium</name>
    <dbReference type="NCBI Taxonomy" id="1672391"/>
    <lineage>
        <taxon>Bacteria</taxon>
        <taxon>Bacillati</taxon>
        <taxon>Chloroflexota</taxon>
        <taxon>Chloroflexia</taxon>
        <taxon>environmental samples</taxon>
    </lineage>
</organism>
<evidence type="ECO:0000313" key="2">
    <source>
        <dbReference type="EMBL" id="CAA9237876.1"/>
    </source>
</evidence>
<dbReference type="EMBL" id="CADCTK010000309">
    <property type="protein sequence ID" value="CAA9237876.1"/>
    <property type="molecule type" value="Genomic_DNA"/>
</dbReference>
<feature type="compositionally biased region" description="Basic residues" evidence="1">
    <location>
        <begin position="127"/>
        <end position="138"/>
    </location>
</feature>
<name>A0A6J4I1W7_9CHLR</name>